<evidence type="ECO:0000259" key="1">
    <source>
        <dbReference type="Pfam" id="PF12671"/>
    </source>
</evidence>
<proteinExistence type="predicted"/>
<gene>
    <name evidence="2" type="ORF">H2C83_16835</name>
</gene>
<evidence type="ECO:0000313" key="2">
    <source>
        <dbReference type="EMBL" id="MBA4603916.1"/>
    </source>
</evidence>
<comment type="caution">
    <text evidence="2">The sequence shown here is derived from an EMBL/GenBank/DDBJ whole genome shotgun (WGS) entry which is preliminary data.</text>
</comment>
<evidence type="ECO:0000313" key="3">
    <source>
        <dbReference type="Proteomes" id="UP000538292"/>
    </source>
</evidence>
<name>A0A7W1XVF2_9BACL</name>
<keyword evidence="3" id="KW-1185">Reference proteome</keyword>
<accession>A0A7W1XVF2</accession>
<dbReference type="Proteomes" id="UP000538292">
    <property type="component" value="Unassembled WGS sequence"/>
</dbReference>
<dbReference type="InterPro" id="IPR024301">
    <property type="entry name" value="Amidase_6"/>
</dbReference>
<sequence length="196" mass="22944">MYDREKAVQYAKKWSDEQNQGKFHPEFERMDSFGTNRGGDCANFVSQLLHAGGLKMNDEWYYEKGKFIRHIPILNRLIKYFSPKWAVADEQYRYFSDKNNSYSEKTFEAASVDDLRELEKKGEIKPGDLLYWDFEGDGKMNHATMITNVDNGNLQYSGHTTDRYNADVKKELESLLNDGFETKLHIVKMKDPIEVK</sequence>
<dbReference type="Pfam" id="PF12671">
    <property type="entry name" value="Amidase_6"/>
    <property type="match status" value="1"/>
</dbReference>
<dbReference type="PANTHER" id="PTHR40032:SF1">
    <property type="entry name" value="EXPORTED PROTEIN"/>
    <property type="match status" value="1"/>
</dbReference>
<feature type="domain" description="Putative amidase" evidence="1">
    <location>
        <begin position="2"/>
        <end position="169"/>
    </location>
</feature>
<reference evidence="2 3" key="1">
    <citation type="submission" date="2020-07" db="EMBL/GenBank/DDBJ databases">
        <title>Thermoactinomyces phylogeny.</title>
        <authorList>
            <person name="Dunlap C."/>
        </authorList>
    </citation>
    <scope>NUCLEOTIDE SEQUENCE [LARGE SCALE GENOMIC DNA]</scope>
    <source>
        <strain evidence="2 3">AMNI-1</strain>
    </source>
</reference>
<dbReference type="EMBL" id="JACEOL010000090">
    <property type="protein sequence ID" value="MBA4603916.1"/>
    <property type="molecule type" value="Genomic_DNA"/>
</dbReference>
<protein>
    <submittedName>
        <fullName evidence="2">Amidase domain-containing protein</fullName>
    </submittedName>
</protein>
<dbReference type="Gene3D" id="3.90.1720.10">
    <property type="entry name" value="endopeptidase domain like (from Nostoc punctiforme)"/>
    <property type="match status" value="1"/>
</dbReference>
<organism evidence="2 3">
    <name type="scientific">Thermoactinomyces mirandus</name>
    <dbReference type="NCBI Taxonomy" id="2756294"/>
    <lineage>
        <taxon>Bacteria</taxon>
        <taxon>Bacillati</taxon>
        <taxon>Bacillota</taxon>
        <taxon>Bacilli</taxon>
        <taxon>Bacillales</taxon>
        <taxon>Thermoactinomycetaceae</taxon>
        <taxon>Thermoactinomyces</taxon>
    </lineage>
</organism>
<dbReference type="AlphaFoldDB" id="A0A7W1XVF2"/>
<dbReference type="PANTHER" id="PTHR40032">
    <property type="entry name" value="EXPORTED PROTEIN-RELATED"/>
    <property type="match status" value="1"/>
</dbReference>